<dbReference type="InterPro" id="IPR009081">
    <property type="entry name" value="PP-bd_ACP"/>
</dbReference>
<keyword evidence="3" id="KW-0596">Phosphopantetheine</keyword>
<dbReference type="GO" id="GO:0031177">
    <property type="term" value="F:phosphopantetheine binding"/>
    <property type="evidence" value="ECO:0007669"/>
    <property type="project" value="InterPro"/>
</dbReference>
<dbReference type="CDD" id="cd05930">
    <property type="entry name" value="A_NRPS"/>
    <property type="match status" value="2"/>
</dbReference>
<dbReference type="Pfam" id="PF13193">
    <property type="entry name" value="AMP-binding_C"/>
    <property type="match status" value="4"/>
</dbReference>
<dbReference type="FunFam" id="3.40.50.980:FF:000001">
    <property type="entry name" value="Non-ribosomal peptide synthetase"/>
    <property type="match status" value="2"/>
</dbReference>
<dbReference type="InterPro" id="IPR001242">
    <property type="entry name" value="Condensation_dom"/>
</dbReference>
<dbReference type="Pfam" id="PF00550">
    <property type="entry name" value="PP-binding"/>
    <property type="match status" value="4"/>
</dbReference>
<gene>
    <name evidence="7" type="ordered locus">XALc_1058</name>
</gene>
<dbReference type="CDD" id="cd17643">
    <property type="entry name" value="A_NRPS_Cytc1-like"/>
    <property type="match status" value="1"/>
</dbReference>
<dbReference type="STRING" id="380358.XALC_1058"/>
<dbReference type="RefSeq" id="WP_012915581.1">
    <property type="nucleotide sequence ID" value="NC_013722.1"/>
</dbReference>
<dbReference type="InterPro" id="IPR000873">
    <property type="entry name" value="AMP-dep_synth/lig_dom"/>
</dbReference>
<dbReference type="FunFam" id="3.30.559.10:FF:000012">
    <property type="entry name" value="Non-ribosomal peptide synthetase"/>
    <property type="match status" value="2"/>
</dbReference>
<dbReference type="Gene3D" id="3.30.559.10">
    <property type="entry name" value="Chloramphenicol acetyltransferase-like domain"/>
    <property type="match status" value="4"/>
</dbReference>
<dbReference type="PANTHER" id="PTHR45527">
    <property type="entry name" value="NONRIBOSOMAL PEPTIDE SYNTHETASE"/>
    <property type="match status" value="1"/>
</dbReference>
<dbReference type="InterPro" id="IPR010071">
    <property type="entry name" value="AA_adenyl_dom"/>
</dbReference>
<dbReference type="InterPro" id="IPR001031">
    <property type="entry name" value="Thioesterase"/>
</dbReference>
<feature type="domain" description="Carrier" evidence="6">
    <location>
        <begin position="3086"/>
        <end position="3160"/>
    </location>
</feature>
<keyword evidence="8" id="KW-1185">Reference proteome</keyword>
<dbReference type="Pfam" id="PF00975">
    <property type="entry name" value="Thioesterase"/>
    <property type="match status" value="1"/>
</dbReference>
<reference evidence="7 8" key="1">
    <citation type="journal article" date="2009" name="BMC Genomics">
        <title>The complete genome sequence of Xanthomonas albilineans provides new insights into the reductive genome evolution of the xylem-limited Xanthomonadaceae.</title>
        <authorList>
            <person name="Pieretti I."/>
            <person name="Royer M."/>
            <person name="Barbe V."/>
            <person name="Carrere S."/>
            <person name="Koebnik R."/>
            <person name="Cociancich S."/>
            <person name="Couloux A."/>
            <person name="Darrasse A."/>
            <person name="Gouzy J."/>
            <person name="Jacques M.A."/>
            <person name="Lauber E."/>
            <person name="Manceau C."/>
            <person name="Mangenot S."/>
            <person name="Poussier S."/>
            <person name="Segurens B."/>
            <person name="Szurek B."/>
            <person name="Verdier V."/>
            <person name="Arlat M."/>
            <person name="Rott P."/>
        </authorList>
    </citation>
    <scope>NUCLEOTIDE SEQUENCE [LARGE SCALE GENOMIC DNA]</scope>
    <source>
        <strain evidence="8">GPE PC73 / CFBP 7063</strain>
    </source>
</reference>
<dbReference type="GO" id="GO:0043041">
    <property type="term" value="P:amino acid activation for nonribosomal peptide biosynthetic process"/>
    <property type="evidence" value="ECO:0007669"/>
    <property type="project" value="TreeGrafter"/>
</dbReference>
<dbReference type="GO" id="GO:0005737">
    <property type="term" value="C:cytoplasm"/>
    <property type="evidence" value="ECO:0007669"/>
    <property type="project" value="TreeGrafter"/>
</dbReference>
<dbReference type="InterPro" id="IPR020802">
    <property type="entry name" value="TesA-like"/>
</dbReference>
<dbReference type="NCBIfam" id="TIGR01733">
    <property type="entry name" value="AA-adenyl-dom"/>
    <property type="match status" value="4"/>
</dbReference>
<dbReference type="SMART" id="SM00823">
    <property type="entry name" value="PKS_PP"/>
    <property type="match status" value="4"/>
</dbReference>
<dbReference type="Gene3D" id="3.30.559.30">
    <property type="entry name" value="Nonribosomal peptide synthetase, condensation domain"/>
    <property type="match status" value="4"/>
</dbReference>
<evidence type="ECO:0000256" key="5">
    <source>
        <dbReference type="ARBA" id="ARBA00022598"/>
    </source>
</evidence>
<proteinExistence type="inferred from homology"/>
<evidence type="ECO:0000313" key="8">
    <source>
        <dbReference type="Proteomes" id="UP000001890"/>
    </source>
</evidence>
<accession>D2UD59</accession>
<dbReference type="OrthoDB" id="6002110at2"/>
<feature type="domain" description="Carrier" evidence="6">
    <location>
        <begin position="966"/>
        <end position="1041"/>
    </location>
</feature>
<dbReference type="InterPro" id="IPR045851">
    <property type="entry name" value="AMP-bd_C_sf"/>
</dbReference>
<evidence type="ECO:0000256" key="2">
    <source>
        <dbReference type="ARBA" id="ARBA00006432"/>
    </source>
</evidence>
<dbReference type="GeneID" id="57876373"/>
<comment type="cofactor">
    <cofactor evidence="1">
        <name>pantetheine 4'-phosphate</name>
        <dbReference type="ChEBI" id="CHEBI:47942"/>
    </cofactor>
</comment>
<dbReference type="CDD" id="cd17646">
    <property type="entry name" value="A_NRPS_AB3403-like"/>
    <property type="match status" value="1"/>
</dbReference>
<dbReference type="SUPFAM" id="SSF53474">
    <property type="entry name" value="alpha/beta-Hydrolases"/>
    <property type="match status" value="1"/>
</dbReference>
<dbReference type="Pfam" id="PF00501">
    <property type="entry name" value="AMP-binding"/>
    <property type="match status" value="4"/>
</dbReference>
<comment type="similarity">
    <text evidence="2">Belongs to the ATP-dependent AMP-binding enzyme family.</text>
</comment>
<dbReference type="PROSITE" id="PS00455">
    <property type="entry name" value="AMP_BINDING"/>
    <property type="match status" value="4"/>
</dbReference>
<dbReference type="InterPro" id="IPR025110">
    <property type="entry name" value="AMP-bd_C"/>
</dbReference>
<dbReference type="KEGG" id="xal:XALC_1058"/>
<dbReference type="Proteomes" id="UP000001890">
    <property type="component" value="Chromosome"/>
</dbReference>
<dbReference type="FunFam" id="2.30.38.10:FF:000001">
    <property type="entry name" value="Non-ribosomal peptide synthetase PvdI"/>
    <property type="match status" value="4"/>
</dbReference>
<dbReference type="FunFam" id="1.10.1200.10:FF:000005">
    <property type="entry name" value="Nonribosomal peptide synthetase 1"/>
    <property type="match status" value="2"/>
</dbReference>
<organism evidence="7 8">
    <name type="scientific">Xanthomonas albilineans (strain GPE PC73 / CFBP 7063)</name>
    <dbReference type="NCBI Taxonomy" id="380358"/>
    <lineage>
        <taxon>Bacteria</taxon>
        <taxon>Pseudomonadati</taxon>
        <taxon>Pseudomonadota</taxon>
        <taxon>Gammaproteobacteria</taxon>
        <taxon>Lysobacterales</taxon>
        <taxon>Lysobacteraceae</taxon>
        <taxon>Xanthomonas</taxon>
    </lineage>
</organism>
<dbReference type="Pfam" id="PF00668">
    <property type="entry name" value="Condensation"/>
    <property type="match status" value="4"/>
</dbReference>
<dbReference type="SUPFAM" id="SSF56801">
    <property type="entry name" value="Acetyl-CoA synthetase-like"/>
    <property type="match status" value="4"/>
</dbReference>
<dbReference type="InterPro" id="IPR020806">
    <property type="entry name" value="PKS_PP-bd"/>
</dbReference>
<dbReference type="GO" id="GO:0044550">
    <property type="term" value="P:secondary metabolite biosynthetic process"/>
    <property type="evidence" value="ECO:0007669"/>
    <property type="project" value="UniProtKB-ARBA"/>
</dbReference>
<dbReference type="PROSITE" id="PS50075">
    <property type="entry name" value="CARRIER"/>
    <property type="match status" value="4"/>
</dbReference>
<evidence type="ECO:0000256" key="3">
    <source>
        <dbReference type="ARBA" id="ARBA00022450"/>
    </source>
</evidence>
<dbReference type="Gene3D" id="1.10.1200.10">
    <property type="entry name" value="ACP-like"/>
    <property type="match status" value="4"/>
</dbReference>
<evidence type="ECO:0000256" key="4">
    <source>
        <dbReference type="ARBA" id="ARBA00022553"/>
    </source>
</evidence>
<dbReference type="Gene3D" id="2.30.38.10">
    <property type="entry name" value="Luciferase, Domain 3"/>
    <property type="match status" value="4"/>
</dbReference>
<dbReference type="SMART" id="SM00824">
    <property type="entry name" value="PKS_TE"/>
    <property type="match status" value="1"/>
</dbReference>
<dbReference type="FunFam" id="1.10.1200.10:FF:000016">
    <property type="entry name" value="Non-ribosomal peptide synthase"/>
    <property type="match status" value="2"/>
</dbReference>
<dbReference type="CDD" id="cd19544">
    <property type="entry name" value="E-C_NRPS"/>
    <property type="match status" value="1"/>
</dbReference>
<dbReference type="CDD" id="cd19531">
    <property type="entry name" value="LCL_NRPS-like"/>
    <property type="match status" value="3"/>
</dbReference>
<dbReference type="InterPro" id="IPR023213">
    <property type="entry name" value="CAT-like_dom_sf"/>
</dbReference>
<dbReference type="PROSITE" id="PS00012">
    <property type="entry name" value="PHOSPHOPANTETHEINE"/>
    <property type="match status" value="4"/>
</dbReference>
<dbReference type="EMBL" id="FP565176">
    <property type="protein sequence ID" value="CBA15573.1"/>
    <property type="molecule type" value="Genomic_DNA"/>
</dbReference>
<dbReference type="FunFam" id="3.40.50.12780:FF:000012">
    <property type="entry name" value="Non-ribosomal peptide synthetase"/>
    <property type="match status" value="3"/>
</dbReference>
<evidence type="ECO:0000313" key="7">
    <source>
        <dbReference type="EMBL" id="CBA15573.1"/>
    </source>
</evidence>
<dbReference type="FunFam" id="3.30.300.30:FF:000010">
    <property type="entry name" value="Enterobactin synthetase component F"/>
    <property type="match status" value="4"/>
</dbReference>
<dbReference type="InterPro" id="IPR020845">
    <property type="entry name" value="AMP-binding_CS"/>
</dbReference>
<dbReference type="PANTHER" id="PTHR45527:SF1">
    <property type="entry name" value="FATTY ACID SYNTHASE"/>
    <property type="match status" value="1"/>
</dbReference>
<dbReference type="SUPFAM" id="SSF52777">
    <property type="entry name" value="CoA-dependent acyltransferases"/>
    <property type="match status" value="8"/>
</dbReference>
<dbReference type="InterPro" id="IPR036736">
    <property type="entry name" value="ACP-like_sf"/>
</dbReference>
<keyword evidence="5" id="KW-0436">Ligase</keyword>
<dbReference type="GO" id="GO:0072330">
    <property type="term" value="P:monocarboxylic acid biosynthetic process"/>
    <property type="evidence" value="ECO:0007669"/>
    <property type="project" value="UniProtKB-ARBA"/>
</dbReference>
<sequence length="4562" mass="498304">MDNSVKSLPASFVQKRMWLLAKLDPQASISYHMANGVRLIGALDIDALQAALDRIVLRHEVLRTSLIEVNGQVRQRIHATMRFPLVHEDASTLDIARITQYEARQPFDLELGAPVRGRLLRLTAQEHVLLLTFHHIACDGWSIGILLRELEVLYAAFVCQQPDPLPPLPIQYADYAIWQSEQLQGDTLDAQLRFWTGQLNGAPTLLALPTDRARPAIQDYQGAVVELLLPTALAQGLNALARRHGCSLFVTLLAGWALLLTRISTTDEVMIGTPVAGRTHPDLEGLIGCFINTLALRLDVSATPNVGQWLAHVRDLVLKAQDHQELPFERVVEALQPNRSLSYTPLFQTLFSLDGFSGDQSLQMPGLRLEPLPNASNMCAFDLILEMQESESRLGGCIKYPTALFDQATIQDYAAQFVHLLQAMSTHDGHRVDRLPWVPETQRHRVLHDFNAAQAILPPFARLSDALLAQVQRTPEATALIDGTLHMSYAQLWNRAACLANHLQEYGLLAGQPVGLLMPRSADLIVAQLAVLMCGACYVPMDLEQPSERLSYLLHDCHARLALVHTLAPPLDVPGLRCVNLQQILLDEAATPPRPFTHPLGAAYVMYTSGSTGQPKGVVIPQHAVLNLVMQDGPARLRTSDRVAFASNPAFDSATLEVWGSLLNGATVVVVPAATLREPVALAAMLRNAQISVLILVAGVLRVYAPLLAPQLSALRMLLTGGDVADPQALTTVLQAGGQVSVLQTYGPTESTQFVTALALDQAPDASRPVPIGRPLSGNRAYVLDRHGQPTPIGVAGELHLAGLQLAQGYLHRPALTAERFVPDPFAQQPGQRMYKTGDLARWLADGSLDFLGRNDDQIKIRGFRIEPGEITAALCACPTVRQAVVIADARSTGDTRLIAYVVGEDTLALDAETLHTQLRARLPDYMVPTAYVQLDVLPLTANGKLDRRALPAADADALALQAYAPPESELETQLADLWRALLDIEQVGRRDDFFALGGHSLLAVQLASRMRQRLGVAVSLADIFAHPRLADLANAVTVASTEHQPAIVPSPRNGPLPLSFAQQRLWFLDVHGHSGAAYALAYVLRLHGTLDTTALRRALNRIVARHEILRTRFATIDGQPQQMIAPADSGFALIQHDLSDESDPLQAAHAHADAQAQAPFDLQSGPLLRGCLLRLGERDHVLLLTAHHIITDAWSGGVLVNELSALYGAFTQGLPDPLPALPIQYADFAIWQRRWMTGERLQHQLAHWIAHLSDAPTLLQLPTDSPRPAQQDHRGDLVSLHLDAAQTAALKALAQRHGATLFMVILAGWAALLARLSGQQEVVIGTPIANRHHAELEPLIGMLVNSLAIRIDLRHNPSVAALLAQTRATALAAQTCQDIPFEHVVEALNPVRSTAHNPIFQVMLAWQNASEGQLTLPALTVETLPGTHRAAQFDLELSMQESDDGIVGSLVFATALFTRARIQRHVRQLLTLLARMSADDNAAVSTLSAIEPQELAQLHSFNATTADLDGSGFLHHAIAAQARRTPQAIAVVAQTQAIHYAELDARANQLAHHLIGLGVVPERIVAVCLPRGIDLIVAILAVLKAGAAYLPLDSDVPAARLHAMCADARPSVLLAHRESAALLTPREDLHTILLDDAPSAWACAPTHAPVVATLHPQHPAYVIYTSGSTGTPKGVVNTHAAIDNRLQWMQQALQLQPQQRVLQKTPIGFDVSVWELFWPLRVGGCLVLAQPGGHKDPAYLKTLIEQASIDTAHFVPSMLRVFLDALPQGACRTLSRIVCSGETLLADLARDTRTRLPQARLYNLYGPTEAAVDVSAWECGEADVTQVPIGRPIANTQLHVLNAYAQLAPLGVAGELHIAGMQLARGYLGRPDLTAERFVPDPFADQPGARMYRTGDLARWRADGALDYLGRNDDQIKLRGFRIELGEIEAALRTCTGVQDAVVLLREDSPGEPRLVAYLVGDAEQLGADTLRTQLAARLPEAMLPAAYVQLKALPLTTNGKLDRKALPAPGADALATQTYLAPEGELETVLAGLWRELLGVEQVGRGDDFFALGGHSLLAVQLIARIRDRLGMEIQIGDVFNHSQLQALAQCLERSERSDAQRIVTVDRHAAMPLSFAQQRLWFLDRFDPESQLAYLMPGGVRLSGALDSLVLRRALDRIVHRHEALRTRFAMEHDVPVQRIADAQSRFPLHCIDLRTLPDPEAAAHDHAAEEAGTRFDLEHDTLVRGRLLRLAEQEHLLLITMHHIVSDGWSIGVLMRELGALYTAFLEGRADPLPPLRVQYADYSSWQRQRISGQMHERQRDFWRNHLQGAPALLELPTDHARPPHQDYAGDSVAFALDHAQSTALKQLGQRHGTTLYMTLLAAWAVLLSRLSGQNQVVIGTPVANRTHEELEPLIGFFVNTQALRLDLSGNPSVAQLLTQVRATTLAAQSHQDLPFDQLIEILNPERNLAAHPLFQVMLNWENLPESELQLSGLRLQQFGLPAQTIKFDLQMGLQEAHDGRIVGTLGYATALFERSTIERHLHHFFAVLHGMVADEHCRVERLPLFSTTERQQWLQRLARQHRVFADQRCLPSVFEQQAARTPQAIAVVDGQCTLCYADLDARANQLAHHLIAHGIGPEDRIALFLHRGVEVIVAILAVLKAGAAYLPLDPAYPAERLAFMLDDAQPRVLITQHALANAWQERDDITLLRIDTDTDAWAQHPTHAPQRTDLLPQHPAYLIYTSGSTGTPKGVVIAHAQVVRLLHATRACVAPTAEDVWTLFHSCAFDFSVWELWGALAHGGRLVVVSQDTARDPDAFHTLLCEQRVSVLNQTPSAFQALIDAQQHSDLQHHLRLVIFGGEALQPASVSAWFTAHGQRTTLLNMYGITETTVHVTAHALTAQDVQRPGNSPIGAPLADLRAYVLGPDGQCLPVGVAGELYVAGAGLARGYLHRPGLTAERFIPDPFADQPGTRMYRSGDLARWRADGTLEYLGRNDEQIKLRGFRIELGEIQAALHACDGVRQAAVIVREDDGDRRLIAYVVADAVASAEQLRATLATRLPEHMVPAAYVQLDRLPLTPNGKLDRKALPAPDADALATQAYVAPEGELETQLADLYRELLGVEQVGRHDNFFALGGHSLLAITLIERLRRHGWHLDVRALFNTPTLASLASTLTCASTLRIPPNRITPDCARITPDMLPLVELSQTETDAAVATVQGGAPNVQDIYPLAPLQEGLLFHHLASPENDAYLNSTVLAFDTRAHVDAFVVALETVIARHDILRTSFAWQGLHTPVQVVWRHAPLLLHTLVLDAQDVLAALQQHMDPLRFRLDISQAPLIHADLVEDRVHGRWLLGLHYHHLIMDHTTLELLIEEIHAHLHGHQHRLPAPLPFRNFIAQARLDVSEAEHRAFFTQQLGDLETPTIPFGLYEVRGTGADMEHRLRPLPDGLSSAVRRHAHRLNITPSSLFHLACALVLAQTSGQDDVVFGTTLFGRMQGGNGADRVLGMFLNTLPIRLQRNGRSVVEALRQTQQQLAQLLHHEHAPLALAQRCSGIAPPAPLFTALLNYRYAGGITAQTPADIAQQAHNRLGMEMLAMPERTNYPLAISINDITATGGFSVDATVEPRIGAERVIALMQHAVQALIQALERAPDTPLNTLMLLPADELAQLHSFNATTDDLDGNGFLHHTIALQARRTPQAIAVVAQTQALHYAELDARANQLAHHLIGLGVVPERIVAVCLPRGIDLIVAILAVLKAGGAYLPLDPDVPSARLNAMLADARPSVLLTHRDTAASLATRNGMHTVRLDVEQEFWTCAPTHAPNIPALHPQHPAYVIYTSGSTGKPKGVLVSHHALTTRLHALIDLYRLAPQDRVLQFAALAFDASVEELFGALCCGATLVLRDDTWLDTERFWAQCAQANISVVDLPTRFWAQLCAQSLDIPTCVRQVIIGGEALTPAMRQHWVQNTRTPLLDTYGPTEAVVVATAQAVAADTPSGIGRPLLGTRAYVLDRAAQLLPIGARGELYLGGTAVARGYLGRADLTAERFVPDPFAEQPGARMYRSGDLACWRADGTLDYLGRNDDQIKLRGFRIELGEIEAALRTCTGVQDATVLLREDIPGEPRLVGYVVGDAEQLGADTLRTQLAARLPDYMLPAAYVQLKVLPVNTNGKLDRRALPAPEAATPANAAYVPPATPIERRLAKLWASVLGPQRIGRNDHFFELGGHSLSVVRLIAAARRSHFELTVQMVYAAPTLQAQAARLSGDTQAFGSQVLAARRHGSRPPVFVVPTGIGDITYAFELAGHLDADIPVYALPWPEPLPATMDALATQMAAWIQAVQPHGPYHLLGYSSGGLLSYAIAQHFDQQGQSVAFLGLLDCSLPTAKADTDTLDTALGQALLQRLDGLRHHEPYQERHDVQAALEALLKHIGDNAYADMAAACESDPMLAQLAAEEQTTVANMLQECVNSTHFNRLWPAFTALPLQVACKLHLFQASEPEPATDAYGWQHLLPAAQIARMPVGGNHVTMIENMHIVGLAHCIEQALDRASPACTSSTPHAAPAHGDGMTDCANPRPMTDTDCVTAQVTP</sequence>
<feature type="domain" description="Carrier" evidence="6">
    <location>
        <begin position="2023"/>
        <end position="2098"/>
    </location>
</feature>
<evidence type="ECO:0000256" key="1">
    <source>
        <dbReference type="ARBA" id="ARBA00001957"/>
    </source>
</evidence>
<dbReference type="FunFam" id="3.30.559.30:FF:000001">
    <property type="entry name" value="Non-ribosomal peptide synthetase"/>
    <property type="match status" value="1"/>
</dbReference>
<name>D2UD59_XANAP</name>
<dbReference type="SUPFAM" id="SSF47336">
    <property type="entry name" value="ACP-like"/>
    <property type="match status" value="4"/>
</dbReference>
<feature type="domain" description="Carrier" evidence="6">
    <location>
        <begin position="4168"/>
        <end position="4242"/>
    </location>
</feature>
<dbReference type="InterPro" id="IPR006162">
    <property type="entry name" value="Ppantetheine_attach_site"/>
</dbReference>
<dbReference type="eggNOG" id="COG1020">
    <property type="taxonomic scope" value="Bacteria"/>
</dbReference>
<dbReference type="Gene3D" id="3.40.50.1820">
    <property type="entry name" value="alpha/beta hydrolase"/>
    <property type="match status" value="1"/>
</dbReference>
<dbReference type="PATRIC" id="fig|29447.3.peg.1052"/>
<dbReference type="GO" id="GO:0016874">
    <property type="term" value="F:ligase activity"/>
    <property type="evidence" value="ECO:0007669"/>
    <property type="project" value="UniProtKB-KW"/>
</dbReference>
<dbReference type="Gene3D" id="3.30.300.30">
    <property type="match status" value="4"/>
</dbReference>
<keyword evidence="4" id="KW-0597">Phosphoprotein</keyword>
<dbReference type="InterPro" id="IPR029058">
    <property type="entry name" value="AB_hydrolase_fold"/>
</dbReference>
<dbReference type="NCBIfam" id="NF003417">
    <property type="entry name" value="PRK04813.1"/>
    <property type="match status" value="4"/>
</dbReference>
<evidence type="ECO:0000259" key="6">
    <source>
        <dbReference type="PROSITE" id="PS50075"/>
    </source>
</evidence>
<dbReference type="Gene3D" id="3.40.50.980">
    <property type="match status" value="8"/>
</dbReference>
<dbReference type="FunFam" id="3.40.50.980:FF:000002">
    <property type="entry name" value="Enterobactin synthetase component F"/>
    <property type="match status" value="2"/>
</dbReference>
<protein>
    <submittedName>
        <fullName evidence="7">Probable non-ribosomal peptide synthetase protein</fullName>
    </submittedName>
</protein>